<dbReference type="FunFam" id="3.40.50.720:FF:000047">
    <property type="entry name" value="NADP-dependent L-serine/L-allo-threonine dehydrogenase"/>
    <property type="match status" value="1"/>
</dbReference>
<protein>
    <recommendedName>
        <fullName evidence="5">Dehydrogenase/reductase SDR family member 11</fullName>
    </recommendedName>
</protein>
<dbReference type="InterPro" id="IPR020904">
    <property type="entry name" value="Sc_DH/Rdtase_CS"/>
</dbReference>
<evidence type="ECO:0000256" key="1">
    <source>
        <dbReference type="ARBA" id="ARBA00006484"/>
    </source>
</evidence>
<feature type="non-terminal residue" evidence="4">
    <location>
        <position position="1"/>
    </location>
</feature>
<keyword evidence="2" id="KW-0560">Oxidoreductase</keyword>
<dbReference type="PRINTS" id="PR00081">
    <property type="entry name" value="GDHRDH"/>
</dbReference>
<dbReference type="Gene3D" id="3.40.50.720">
    <property type="entry name" value="NAD(P)-binding Rossmann-like Domain"/>
    <property type="match status" value="1"/>
</dbReference>
<gene>
    <name evidence="4" type="ORF">g.13946</name>
</gene>
<evidence type="ECO:0000313" key="4">
    <source>
        <dbReference type="EMBL" id="JAS59550.1"/>
    </source>
</evidence>
<accession>A0A1B6GAU2</accession>
<dbReference type="PROSITE" id="PS00061">
    <property type="entry name" value="ADH_SHORT"/>
    <property type="match status" value="1"/>
</dbReference>
<dbReference type="InterPro" id="IPR036291">
    <property type="entry name" value="NAD(P)-bd_dom_sf"/>
</dbReference>
<dbReference type="PANTHER" id="PTHR43115">
    <property type="entry name" value="DEHYDROGENASE/REDUCTASE SDR FAMILY MEMBER 11"/>
    <property type="match status" value="1"/>
</dbReference>
<proteinExistence type="inferred from homology"/>
<dbReference type="SUPFAM" id="SSF51735">
    <property type="entry name" value="NAD(P)-binding Rossmann-fold domains"/>
    <property type="match status" value="1"/>
</dbReference>
<dbReference type="InterPro" id="IPR002347">
    <property type="entry name" value="SDR_fam"/>
</dbReference>
<evidence type="ECO:0000256" key="3">
    <source>
        <dbReference type="RuleBase" id="RU000363"/>
    </source>
</evidence>
<name>A0A1B6GAU2_9HEMI</name>
<dbReference type="Pfam" id="PF00106">
    <property type="entry name" value="adh_short"/>
    <property type="match status" value="1"/>
</dbReference>
<organism evidence="4">
    <name type="scientific">Cuerna arida</name>
    <dbReference type="NCBI Taxonomy" id="1464854"/>
    <lineage>
        <taxon>Eukaryota</taxon>
        <taxon>Metazoa</taxon>
        <taxon>Ecdysozoa</taxon>
        <taxon>Arthropoda</taxon>
        <taxon>Hexapoda</taxon>
        <taxon>Insecta</taxon>
        <taxon>Pterygota</taxon>
        <taxon>Neoptera</taxon>
        <taxon>Paraneoptera</taxon>
        <taxon>Hemiptera</taxon>
        <taxon>Auchenorrhyncha</taxon>
        <taxon>Membracoidea</taxon>
        <taxon>Cicadellidae</taxon>
        <taxon>Cicadellinae</taxon>
        <taxon>Proconiini</taxon>
        <taxon>Cuerna</taxon>
    </lineage>
</organism>
<dbReference type="GO" id="GO:0016616">
    <property type="term" value="F:oxidoreductase activity, acting on the CH-OH group of donors, NAD or NADP as acceptor"/>
    <property type="evidence" value="ECO:0007669"/>
    <property type="project" value="UniProtKB-ARBA"/>
</dbReference>
<dbReference type="PRINTS" id="PR00080">
    <property type="entry name" value="SDRFAMILY"/>
</dbReference>
<evidence type="ECO:0008006" key="5">
    <source>
        <dbReference type="Google" id="ProtNLM"/>
    </source>
</evidence>
<reference evidence="4" key="1">
    <citation type="submission" date="2015-11" db="EMBL/GenBank/DDBJ databases">
        <title>De novo transcriptome assembly of four potential Pierce s Disease insect vectors from Arizona vineyards.</title>
        <authorList>
            <person name="Tassone E.E."/>
        </authorList>
    </citation>
    <scope>NUCLEOTIDE SEQUENCE</scope>
</reference>
<dbReference type="PANTHER" id="PTHR43115:SF4">
    <property type="entry name" value="DEHYDROGENASE_REDUCTASE SDR FAMILY MEMBER 11"/>
    <property type="match status" value="1"/>
</dbReference>
<evidence type="ECO:0000256" key="2">
    <source>
        <dbReference type="ARBA" id="ARBA00023002"/>
    </source>
</evidence>
<dbReference type="AlphaFoldDB" id="A0A1B6GAU2"/>
<sequence>LKWRGKVALVTGASSGIGAAVARALAHHGMVVVGLARRLERVQEIAEEVVKAGEPGKLIAIKADMRKEEEILKAFSWADEKLGGVDVLVNNAGVFYTTYVSEGKTEDWRDMLEVNVLAVCICTREYLKSMEKRNNQNGHIVIISSIAAHVTEYPKINIYSGTKHAVHAISSCLRRELAEKKSSIRVTNISPGPVATEIFEGTEFLEASKSHPILESEDVAASVVHALSAPSVAQICDIVMNNVPTLFGFY</sequence>
<comment type="similarity">
    <text evidence="1 3">Belongs to the short-chain dehydrogenases/reductases (SDR) family.</text>
</comment>
<dbReference type="EMBL" id="GECZ01010219">
    <property type="protein sequence ID" value="JAS59550.1"/>
    <property type="molecule type" value="Transcribed_RNA"/>
</dbReference>